<name>A0A1G2FZY2_9BACT</name>
<evidence type="ECO:0000256" key="1">
    <source>
        <dbReference type="SAM" id="Phobius"/>
    </source>
</evidence>
<dbReference type="STRING" id="1802115.A2756_04830"/>
<feature type="chain" id="PRO_5009582920" description="DUF4190 domain-containing protein" evidence="2">
    <location>
        <begin position="22"/>
        <end position="117"/>
    </location>
</feature>
<reference evidence="3 4" key="1">
    <citation type="journal article" date="2016" name="Nat. Commun.">
        <title>Thousands of microbial genomes shed light on interconnected biogeochemical processes in an aquifer system.</title>
        <authorList>
            <person name="Anantharaman K."/>
            <person name="Brown C.T."/>
            <person name="Hug L.A."/>
            <person name="Sharon I."/>
            <person name="Castelle C.J."/>
            <person name="Probst A.J."/>
            <person name="Thomas B.C."/>
            <person name="Singh A."/>
            <person name="Wilkins M.J."/>
            <person name="Karaoz U."/>
            <person name="Brodie E.L."/>
            <person name="Williams K.H."/>
            <person name="Hubbard S.S."/>
            <person name="Banfield J.F."/>
        </authorList>
    </citation>
    <scope>NUCLEOTIDE SEQUENCE [LARGE SCALE GENOMIC DNA]</scope>
</reference>
<protein>
    <recommendedName>
        <fullName evidence="5">DUF4190 domain-containing protein</fullName>
    </recommendedName>
</protein>
<evidence type="ECO:0000256" key="2">
    <source>
        <dbReference type="SAM" id="SignalP"/>
    </source>
</evidence>
<accession>A0A1G2FZY2</accession>
<keyword evidence="1" id="KW-0472">Membrane</keyword>
<dbReference type="InterPro" id="IPR043993">
    <property type="entry name" value="T4SS_pilin"/>
</dbReference>
<dbReference type="Pfam" id="PF18895">
    <property type="entry name" value="T4SS_pilin"/>
    <property type="match status" value="1"/>
</dbReference>
<dbReference type="Proteomes" id="UP000177785">
    <property type="component" value="Unassembled WGS sequence"/>
</dbReference>
<dbReference type="AlphaFoldDB" id="A0A1G2FZY2"/>
<evidence type="ECO:0008006" key="5">
    <source>
        <dbReference type="Google" id="ProtNLM"/>
    </source>
</evidence>
<proteinExistence type="predicted"/>
<feature type="transmembrane region" description="Helical" evidence="1">
    <location>
        <begin position="74"/>
        <end position="96"/>
    </location>
</feature>
<feature type="signal peptide" evidence="2">
    <location>
        <begin position="1"/>
        <end position="21"/>
    </location>
</feature>
<feature type="transmembrane region" description="Helical" evidence="1">
    <location>
        <begin position="39"/>
        <end position="62"/>
    </location>
</feature>
<evidence type="ECO:0000313" key="4">
    <source>
        <dbReference type="Proteomes" id="UP000177785"/>
    </source>
</evidence>
<gene>
    <name evidence="3" type="ORF">A2756_04830</name>
</gene>
<keyword evidence="1" id="KW-1133">Transmembrane helix</keyword>
<keyword evidence="1" id="KW-0812">Transmembrane</keyword>
<keyword evidence="2" id="KW-0732">Signal</keyword>
<evidence type="ECO:0000313" key="3">
    <source>
        <dbReference type="EMBL" id="OGZ43606.1"/>
    </source>
</evidence>
<dbReference type="EMBL" id="MHNL01000032">
    <property type="protein sequence ID" value="OGZ43606.1"/>
    <property type="molecule type" value="Genomic_DNA"/>
</dbReference>
<organism evidence="3 4">
    <name type="scientific">Candidatus Ryanbacteria bacterium RIFCSPHIGHO2_01_FULL_48_27</name>
    <dbReference type="NCBI Taxonomy" id="1802115"/>
    <lineage>
        <taxon>Bacteria</taxon>
        <taxon>Candidatus Ryaniibacteriota</taxon>
    </lineage>
</organism>
<sequence>MNIWKYAIVASGLLAPLAALAQGEFNDFIGRVTDGLNVIIVFLFLVATVMLLFGIVKYVAAGDDEDKVEEGRNLIIYGIIGLAVMVALWAFVNVAIDFFFAGRDFHIPDAGDGLPQQ</sequence>
<comment type="caution">
    <text evidence="3">The sequence shown here is derived from an EMBL/GenBank/DDBJ whole genome shotgun (WGS) entry which is preliminary data.</text>
</comment>